<dbReference type="InterPro" id="IPR036264">
    <property type="entry name" value="Bact_exopeptidase_dim_dom"/>
</dbReference>
<name>A0ABD3M5U8_9STRA</name>
<dbReference type="PANTHER" id="PTHR11014:SF63">
    <property type="entry name" value="METALLOPEPTIDASE, PUTATIVE (AFU_ORTHOLOGUE AFUA_6G09600)-RELATED"/>
    <property type="match status" value="1"/>
</dbReference>
<protein>
    <recommendedName>
        <fullName evidence="5">Peptidase M20 dimerisation domain-containing protein</fullName>
    </recommendedName>
</protein>
<dbReference type="Gene3D" id="3.40.630.10">
    <property type="entry name" value="Zn peptidases"/>
    <property type="match status" value="1"/>
</dbReference>
<feature type="compositionally biased region" description="Basic and acidic residues" evidence="3">
    <location>
        <begin position="253"/>
        <end position="263"/>
    </location>
</feature>
<evidence type="ECO:0000259" key="5">
    <source>
        <dbReference type="Pfam" id="PF07687"/>
    </source>
</evidence>
<keyword evidence="2" id="KW-0378">Hydrolase</keyword>
<dbReference type="SUPFAM" id="SSF53187">
    <property type="entry name" value="Zn-dependent exopeptidases"/>
    <property type="match status" value="1"/>
</dbReference>
<dbReference type="InterPro" id="IPR017439">
    <property type="entry name" value="Amidohydrolase"/>
</dbReference>
<dbReference type="NCBIfam" id="TIGR01891">
    <property type="entry name" value="amidohydrolases"/>
    <property type="match status" value="1"/>
</dbReference>
<dbReference type="Proteomes" id="UP001530293">
    <property type="component" value="Unassembled WGS sequence"/>
</dbReference>
<organism evidence="6 7">
    <name type="scientific">Discostella pseudostelligera</name>
    <dbReference type="NCBI Taxonomy" id="259834"/>
    <lineage>
        <taxon>Eukaryota</taxon>
        <taxon>Sar</taxon>
        <taxon>Stramenopiles</taxon>
        <taxon>Ochrophyta</taxon>
        <taxon>Bacillariophyta</taxon>
        <taxon>Coscinodiscophyceae</taxon>
        <taxon>Thalassiosirophycidae</taxon>
        <taxon>Stephanodiscales</taxon>
        <taxon>Stephanodiscaceae</taxon>
        <taxon>Discostella</taxon>
    </lineage>
</organism>
<dbReference type="InterPro" id="IPR011650">
    <property type="entry name" value="Peptidase_M20_dimer"/>
</dbReference>
<gene>
    <name evidence="6" type="ORF">ACHAWU_008636</name>
</gene>
<reference evidence="6 7" key="1">
    <citation type="submission" date="2024-10" db="EMBL/GenBank/DDBJ databases">
        <title>Updated reference genomes for cyclostephanoid diatoms.</title>
        <authorList>
            <person name="Roberts W.R."/>
            <person name="Alverson A.J."/>
        </authorList>
    </citation>
    <scope>NUCLEOTIDE SEQUENCE [LARGE SCALE GENOMIC DNA]</scope>
    <source>
        <strain evidence="6 7">AJA232-27</strain>
    </source>
</reference>
<evidence type="ECO:0000256" key="1">
    <source>
        <dbReference type="ARBA" id="ARBA00006153"/>
    </source>
</evidence>
<dbReference type="EMBL" id="JALLBG020000214">
    <property type="protein sequence ID" value="KAL3759027.1"/>
    <property type="molecule type" value="Genomic_DNA"/>
</dbReference>
<feature type="region of interest" description="Disordered" evidence="3">
    <location>
        <begin position="183"/>
        <end position="219"/>
    </location>
</feature>
<keyword evidence="4" id="KW-0732">Signal</keyword>
<comment type="similarity">
    <text evidence="1">Belongs to the peptidase M20 family.</text>
</comment>
<dbReference type="GO" id="GO:0016787">
    <property type="term" value="F:hydrolase activity"/>
    <property type="evidence" value="ECO:0007669"/>
    <property type="project" value="UniProtKB-KW"/>
</dbReference>
<feature type="signal peptide" evidence="4">
    <location>
        <begin position="1"/>
        <end position="25"/>
    </location>
</feature>
<dbReference type="SUPFAM" id="SSF55031">
    <property type="entry name" value="Bacterial exopeptidase dimerisation domain"/>
    <property type="match status" value="1"/>
</dbReference>
<dbReference type="Pfam" id="PF01546">
    <property type="entry name" value="Peptidase_M20"/>
    <property type="match status" value="1"/>
</dbReference>
<feature type="chain" id="PRO_5044895501" description="Peptidase M20 dimerisation domain-containing protein" evidence="4">
    <location>
        <begin position="26"/>
        <end position="614"/>
    </location>
</feature>
<evidence type="ECO:0000313" key="7">
    <source>
        <dbReference type="Proteomes" id="UP001530293"/>
    </source>
</evidence>
<dbReference type="Pfam" id="PF07687">
    <property type="entry name" value="M20_dimer"/>
    <property type="match status" value="1"/>
</dbReference>
<feature type="domain" description="Peptidase M20 dimerisation" evidence="5">
    <location>
        <begin position="371"/>
        <end position="463"/>
    </location>
</feature>
<dbReference type="Gene3D" id="3.30.70.360">
    <property type="match status" value="1"/>
</dbReference>
<dbReference type="AlphaFoldDB" id="A0ABD3M5U8"/>
<feature type="region of interest" description="Disordered" evidence="3">
    <location>
        <begin position="248"/>
        <end position="272"/>
    </location>
</feature>
<evidence type="ECO:0000256" key="3">
    <source>
        <dbReference type="SAM" id="MobiDB-lite"/>
    </source>
</evidence>
<proteinExistence type="inferred from homology"/>
<dbReference type="PANTHER" id="PTHR11014">
    <property type="entry name" value="PEPTIDASE M20 FAMILY MEMBER"/>
    <property type="match status" value="1"/>
</dbReference>
<evidence type="ECO:0000256" key="2">
    <source>
        <dbReference type="ARBA" id="ARBA00022801"/>
    </source>
</evidence>
<dbReference type="FunFam" id="3.30.70.360:FF:000001">
    <property type="entry name" value="N-acetyldiaminopimelate deacetylase"/>
    <property type="match status" value="1"/>
</dbReference>
<evidence type="ECO:0000256" key="4">
    <source>
        <dbReference type="SAM" id="SignalP"/>
    </source>
</evidence>
<sequence>MMLTKASLSTAAVFFSIWPLPSILAAESVRESSAATIVPQRRQYPSNSSTDAAAIDSSWLDDEIANIPFPTSSTSPLLPTTHSPLADAARSYFDDLNYDDGDSDGGHTGVGVGSGDDDELQHTIRSESASIQPFLLSTRRLLHRYPELMYRERKTSLIIQRLLKELGIDNFSVGWARNIHSNSNGTCDNDNYNEKEDGGNDDGVVDDDDDDDDRGGHGIVVDIGSGEAPCILLRADMDALPIVEKTPLPPDIQLRHGQEHDNSNDNDSASLFRSHHHGKMHACGHDAHMTMLLGATYLLESLQKQHAFPGTIRIIFQPAEEGGAGAKRMSEEGVLKLHPPPSYAFAMHVWPTLPTGHIGVRSGPMLGAADTFDMVIEGVGGHAAFPHLTKDPIVACAAVIMNLQSLVSRSLNPLESGVVSVTSVDADGGAHNVIPSRAILRGTIRALSDATLLQLKDGLVRIALSTAEAHGCRLASTTFAKDHYPVTMNDAMLFPFAAKVASMVSETGTYTPVDPTLGAEDFAFIAQGVPSAFFFLGQGGRESIGDRNEADTIHGCGKSGLQNCGRVPTNLGLHHPEFNLDEDVLTRGVELFVTLALRALKDLSYLNDSQHASS</sequence>
<dbReference type="InterPro" id="IPR002933">
    <property type="entry name" value="Peptidase_M20"/>
</dbReference>
<comment type="caution">
    <text evidence="6">The sequence shown here is derived from an EMBL/GenBank/DDBJ whole genome shotgun (WGS) entry which is preliminary data.</text>
</comment>
<evidence type="ECO:0000313" key="6">
    <source>
        <dbReference type="EMBL" id="KAL3759027.1"/>
    </source>
</evidence>
<feature type="compositionally biased region" description="Acidic residues" evidence="3">
    <location>
        <begin position="199"/>
        <end position="213"/>
    </location>
</feature>
<keyword evidence="7" id="KW-1185">Reference proteome</keyword>
<accession>A0ABD3M5U8</accession>